<dbReference type="AlphaFoldDB" id="A0A1J4KE70"/>
<reference evidence="1" key="1">
    <citation type="submission" date="2016-10" db="EMBL/GenBank/DDBJ databases">
        <authorList>
            <person name="Benchimol M."/>
            <person name="Almeida L.G."/>
            <person name="Vasconcelos A.T."/>
            <person name="Perreira-Neves A."/>
            <person name="Rosa I.A."/>
            <person name="Tasca T."/>
            <person name="Bogo M.R."/>
            <person name="de Souza W."/>
        </authorList>
    </citation>
    <scope>NUCLEOTIDE SEQUENCE [LARGE SCALE GENOMIC DNA]</scope>
    <source>
        <strain evidence="1">K</strain>
    </source>
</reference>
<gene>
    <name evidence="1" type="ORF">TRFO_23633</name>
</gene>
<comment type="caution">
    <text evidence="1">The sequence shown here is derived from an EMBL/GenBank/DDBJ whole genome shotgun (WGS) entry which is preliminary data.</text>
</comment>
<dbReference type="RefSeq" id="XP_068361148.1">
    <property type="nucleotide sequence ID" value="XM_068503266.1"/>
</dbReference>
<name>A0A1J4KE70_9EUKA</name>
<proteinExistence type="predicted"/>
<dbReference type="OrthoDB" id="10249988at2759"/>
<sequence length="76" mass="8410">MDEVLETISTSISLVYKGKVTAENIVQQIDLLYLLLDETIEQGFIFEGDPEVVAARAMLKNDNAFAGKGIRNMNGF</sequence>
<evidence type="ECO:0008006" key="3">
    <source>
        <dbReference type="Google" id="ProtNLM"/>
    </source>
</evidence>
<dbReference type="SUPFAM" id="SSF64356">
    <property type="entry name" value="SNARE-like"/>
    <property type="match status" value="1"/>
</dbReference>
<dbReference type="VEuPathDB" id="TrichDB:TRFO_23633"/>
<protein>
    <recommendedName>
        <fullName evidence="3">Coatomer subunit zeta</fullName>
    </recommendedName>
</protein>
<evidence type="ECO:0000313" key="1">
    <source>
        <dbReference type="EMBL" id="OHT08012.1"/>
    </source>
</evidence>
<evidence type="ECO:0000313" key="2">
    <source>
        <dbReference type="Proteomes" id="UP000179807"/>
    </source>
</evidence>
<dbReference type="InterPro" id="IPR011012">
    <property type="entry name" value="Longin-like_dom_sf"/>
</dbReference>
<organism evidence="1 2">
    <name type="scientific">Tritrichomonas foetus</name>
    <dbReference type="NCBI Taxonomy" id="1144522"/>
    <lineage>
        <taxon>Eukaryota</taxon>
        <taxon>Metamonada</taxon>
        <taxon>Parabasalia</taxon>
        <taxon>Tritrichomonadida</taxon>
        <taxon>Tritrichomonadidae</taxon>
        <taxon>Tritrichomonas</taxon>
    </lineage>
</organism>
<dbReference type="Gene3D" id="3.30.450.60">
    <property type="match status" value="1"/>
</dbReference>
<dbReference type="EMBL" id="MLAK01000680">
    <property type="protein sequence ID" value="OHT08012.1"/>
    <property type="molecule type" value="Genomic_DNA"/>
</dbReference>
<dbReference type="Proteomes" id="UP000179807">
    <property type="component" value="Unassembled WGS sequence"/>
</dbReference>
<keyword evidence="2" id="KW-1185">Reference proteome</keyword>
<accession>A0A1J4KE70</accession>
<dbReference type="GeneID" id="94837970"/>